<feature type="region of interest" description="Disordered" evidence="2">
    <location>
        <begin position="109"/>
        <end position="128"/>
    </location>
</feature>
<dbReference type="Gene3D" id="3.30.70.100">
    <property type="match status" value="1"/>
</dbReference>
<dbReference type="InterPro" id="IPR011008">
    <property type="entry name" value="Dimeric_a/b-barrel"/>
</dbReference>
<organism evidence="4">
    <name type="scientific">Chryseobacterium sp. B5</name>
    <dbReference type="NCBI Taxonomy" id="2050562"/>
    <lineage>
        <taxon>Bacteria</taxon>
        <taxon>Pseudomonadati</taxon>
        <taxon>Bacteroidota</taxon>
        <taxon>Flavobacteriia</taxon>
        <taxon>Flavobacteriales</taxon>
        <taxon>Weeksellaceae</taxon>
        <taxon>Chryseobacterium group</taxon>
        <taxon>Chryseobacterium</taxon>
    </lineage>
</organism>
<accession>A0A2G7TBH9</accession>
<dbReference type="InterPro" id="IPR012577">
    <property type="entry name" value="NIPSNAP"/>
</dbReference>
<evidence type="ECO:0000256" key="2">
    <source>
        <dbReference type="SAM" id="MobiDB-lite"/>
    </source>
</evidence>
<proteinExistence type="inferred from homology"/>
<dbReference type="Pfam" id="PF07978">
    <property type="entry name" value="NIPSNAP"/>
    <property type="match status" value="1"/>
</dbReference>
<dbReference type="PANTHER" id="PTHR21017:SF17">
    <property type="entry name" value="PROTEIN NIPSNAP"/>
    <property type="match status" value="1"/>
</dbReference>
<reference evidence="4" key="1">
    <citation type="submission" date="2017-10" db="EMBL/GenBank/DDBJ databases">
        <title>Chryseobacterium sp. B5 is a hydrocarbonoclastic and plant growth promoting bacterium.</title>
        <authorList>
            <person name="Thijs S."/>
            <person name="Gkorezis P."/>
            <person name="Van Hamme J."/>
        </authorList>
    </citation>
    <scope>NUCLEOTIDE SEQUENCE</scope>
    <source>
        <strain evidence="4">B5</strain>
    </source>
</reference>
<sequence length="128" mass="14592">MLVEQRTYTAHPGKWRDYLALYQAEGLELQQRILGRMVGYYTSDSGPLNQIVHLWAYTDLNERAERRARLLAEPRWQAYVARMLPLLQSQESKFLVPAPFFQPQWSGCQEPLHGATGPASTSGPLSTD</sequence>
<dbReference type="InterPro" id="IPR051557">
    <property type="entry name" value="NipSnap_domain"/>
</dbReference>
<gene>
    <name evidence="4" type="ORF">CTI11_01665</name>
</gene>
<name>A0A2G7TBH9_9FLAO</name>
<dbReference type="EMBL" id="PEKC01000004">
    <property type="protein sequence ID" value="PII37260.1"/>
    <property type="molecule type" value="Genomic_DNA"/>
</dbReference>
<comment type="caution">
    <text evidence="4">The sequence shown here is derived from an EMBL/GenBank/DDBJ whole genome shotgun (WGS) entry which is preliminary data.</text>
</comment>
<feature type="domain" description="NIPSNAP" evidence="3">
    <location>
        <begin position="4"/>
        <end position="100"/>
    </location>
</feature>
<dbReference type="AlphaFoldDB" id="A0A2G7TBH9"/>
<evidence type="ECO:0000313" key="4">
    <source>
        <dbReference type="EMBL" id="PII37260.1"/>
    </source>
</evidence>
<evidence type="ECO:0000259" key="3">
    <source>
        <dbReference type="Pfam" id="PF07978"/>
    </source>
</evidence>
<dbReference type="PANTHER" id="PTHR21017">
    <property type="entry name" value="NIPSNAP-RELATED"/>
    <property type="match status" value="1"/>
</dbReference>
<dbReference type="SUPFAM" id="SSF54909">
    <property type="entry name" value="Dimeric alpha+beta barrel"/>
    <property type="match status" value="1"/>
</dbReference>
<comment type="similarity">
    <text evidence="1">Belongs to the NipSnap family.</text>
</comment>
<feature type="compositionally biased region" description="Polar residues" evidence="2">
    <location>
        <begin position="118"/>
        <end position="128"/>
    </location>
</feature>
<protein>
    <submittedName>
        <fullName evidence="4">NIPSNAP family protein</fullName>
    </submittedName>
</protein>
<evidence type="ECO:0000256" key="1">
    <source>
        <dbReference type="ARBA" id="ARBA00005291"/>
    </source>
</evidence>